<dbReference type="EMBL" id="VJVV01000004">
    <property type="protein sequence ID" value="TRO82315.1"/>
    <property type="molecule type" value="Genomic_DNA"/>
</dbReference>
<evidence type="ECO:0000256" key="2">
    <source>
        <dbReference type="SAM" id="Phobius"/>
    </source>
</evidence>
<protein>
    <recommendedName>
        <fullName evidence="3">Doubled CXXCH motif domain-containing protein</fullName>
    </recommendedName>
</protein>
<evidence type="ECO:0000259" key="3">
    <source>
        <dbReference type="Pfam" id="PF09699"/>
    </source>
</evidence>
<feature type="domain" description="Doubled CXXCH motif" evidence="3">
    <location>
        <begin position="334"/>
        <end position="374"/>
    </location>
</feature>
<dbReference type="InterPro" id="IPR036280">
    <property type="entry name" value="Multihaem_cyt_sf"/>
</dbReference>
<comment type="caution">
    <text evidence="4">The sequence shown here is derived from an EMBL/GenBank/DDBJ whole genome shotgun (WGS) entry which is preliminary data.</text>
</comment>
<dbReference type="PANTHER" id="PTHR35038">
    <property type="entry name" value="DISSIMILATORY SULFITE REDUCTASE SIRA"/>
    <property type="match status" value="1"/>
</dbReference>
<dbReference type="SUPFAM" id="SSF48695">
    <property type="entry name" value="Multiheme cytochromes"/>
    <property type="match status" value="2"/>
</dbReference>
<dbReference type="Pfam" id="PF09699">
    <property type="entry name" value="Paired_CXXCH_1"/>
    <property type="match status" value="1"/>
</dbReference>
<organism evidence="4 5">
    <name type="scientific">Trichloromonas acetexigens</name>
    <dbReference type="NCBI Taxonomy" id="38815"/>
    <lineage>
        <taxon>Bacteria</taxon>
        <taxon>Pseudomonadati</taxon>
        <taxon>Thermodesulfobacteriota</taxon>
        <taxon>Desulfuromonadia</taxon>
        <taxon>Desulfuromonadales</taxon>
        <taxon>Trichloromonadaceae</taxon>
        <taxon>Trichloromonas</taxon>
    </lineage>
</organism>
<evidence type="ECO:0000313" key="5">
    <source>
        <dbReference type="Proteomes" id="UP000317155"/>
    </source>
</evidence>
<keyword evidence="2" id="KW-0472">Membrane</keyword>
<feature type="transmembrane region" description="Helical" evidence="2">
    <location>
        <begin position="21"/>
        <end position="38"/>
    </location>
</feature>
<accession>A0A550JGH8</accession>
<dbReference type="PANTHER" id="PTHR35038:SF8">
    <property type="entry name" value="C-TYPE POLYHEME CYTOCHROME OMCC"/>
    <property type="match status" value="1"/>
</dbReference>
<keyword evidence="2" id="KW-0812">Transmembrane</keyword>
<sequence length="375" mass="40031">MRKFITLDGRSRTLRSLRIGGFVALLILMTGVTVWARVGGACVNCHTMHNSQDGVSVVDTTLPALINTDCVGCHSSDAETIVDLGDGTRIPIVYTKTAPNLEQGTPTSMLAGGNFHWVGNGEDNKGHNVYGISARDATLSKAPGDGGYANEGLCQPCHSTLAVEGSGCEGCHMPAHHADDSDAVVTSQGGSYRFLGDVMTQVFGGYPPEKQDPALFKGVRGIEDPDWEQTVSSTKHNVYAGVDENYSAYPILAKETVGQMCAGCHSNFHHAMNSEQGDFSGVWIRHPSDVLIPNEGEYAAYTTYNPLAPAAKQTLTAGMETSDTVTPGSDIVTCISCHRPHGSPYPDMLRWDYDTCDAGTANDECGCYVCHTAKD</sequence>
<evidence type="ECO:0000256" key="1">
    <source>
        <dbReference type="ARBA" id="ARBA00022729"/>
    </source>
</evidence>
<dbReference type="AlphaFoldDB" id="A0A550JGH8"/>
<dbReference type="RefSeq" id="WP_092057364.1">
    <property type="nucleotide sequence ID" value="NZ_FOJJ01000034.1"/>
</dbReference>
<dbReference type="Proteomes" id="UP000317155">
    <property type="component" value="Unassembled WGS sequence"/>
</dbReference>
<dbReference type="InterPro" id="IPR010177">
    <property type="entry name" value="Paired_CXXCH_1"/>
</dbReference>
<keyword evidence="5" id="KW-1185">Reference proteome</keyword>
<reference evidence="4 5" key="1">
    <citation type="submission" date="2019-07" db="EMBL/GenBank/DDBJ databases">
        <title>Insights of Desulfuromonas acetexigens electromicrobiology.</title>
        <authorList>
            <person name="Katuri K."/>
            <person name="Sapireddy V."/>
            <person name="Shaw D.R."/>
            <person name="Saikaly P."/>
        </authorList>
    </citation>
    <scope>NUCLEOTIDE SEQUENCE [LARGE SCALE GENOMIC DNA]</scope>
    <source>
        <strain evidence="4 5">2873</strain>
    </source>
</reference>
<gene>
    <name evidence="4" type="ORF">FL622_06985</name>
</gene>
<dbReference type="InterPro" id="IPR051829">
    <property type="entry name" value="Multiheme_Cytochr_ET"/>
</dbReference>
<evidence type="ECO:0000313" key="4">
    <source>
        <dbReference type="EMBL" id="TRO82315.1"/>
    </source>
</evidence>
<keyword evidence="1" id="KW-0732">Signal</keyword>
<proteinExistence type="predicted"/>
<keyword evidence="2" id="KW-1133">Transmembrane helix</keyword>
<name>A0A550JGH8_9BACT</name>
<dbReference type="OrthoDB" id="9771829at2"/>